<accession>A0A7X1XAL9</accession>
<comment type="caution">
    <text evidence="1">The sequence shown here is derived from an EMBL/GenBank/DDBJ whole genome shotgun (WGS) entry which is preliminary data.</text>
</comment>
<gene>
    <name evidence="1" type="ORF">GHO39_02575</name>
</gene>
<dbReference type="AlphaFoldDB" id="A0A7X1XAL9"/>
<organism evidence="1 2">
    <name type="scientific">Pseudomonas helleri</name>
    <dbReference type="NCBI Taxonomy" id="1608996"/>
    <lineage>
        <taxon>Bacteria</taxon>
        <taxon>Pseudomonadati</taxon>
        <taxon>Pseudomonadota</taxon>
        <taxon>Gammaproteobacteria</taxon>
        <taxon>Pseudomonadales</taxon>
        <taxon>Pseudomonadaceae</taxon>
        <taxon>Pseudomonas</taxon>
    </lineage>
</organism>
<name>A0A7X1XAL9_9PSED</name>
<sequence length="97" mass="11018">MWKRGEVFWQWADPTLHHRTHDETLDCGNCIDVQVRLSRTGATQMFIGVYAKEGQALFEEAFDNCPGDTMSRALVWGVAKAKEVAVFKQGYDAQHSQ</sequence>
<dbReference type="EMBL" id="WIWI01000005">
    <property type="protein sequence ID" value="MQT88047.1"/>
    <property type="molecule type" value="Genomic_DNA"/>
</dbReference>
<dbReference type="Proteomes" id="UP000489190">
    <property type="component" value="Unassembled WGS sequence"/>
</dbReference>
<reference evidence="1 2" key="1">
    <citation type="submission" date="2019-10" db="EMBL/GenBank/DDBJ databases">
        <title>Evaluation of single-gene subtyping targets for Pseudomonas.</title>
        <authorList>
            <person name="Reichler S.J."/>
            <person name="Orsi R.H."/>
            <person name="Wiedmann M."/>
            <person name="Martin N.H."/>
            <person name="Murphy S.I."/>
        </authorList>
    </citation>
    <scope>NUCLEOTIDE SEQUENCE [LARGE SCALE GENOMIC DNA]</scope>
    <source>
        <strain evidence="1 2">FSL R10-3254</strain>
    </source>
</reference>
<evidence type="ECO:0000313" key="2">
    <source>
        <dbReference type="Proteomes" id="UP000489190"/>
    </source>
</evidence>
<dbReference type="RefSeq" id="WP_153326595.1">
    <property type="nucleotide sequence ID" value="NZ_WIWI01000005.1"/>
</dbReference>
<evidence type="ECO:0000313" key="1">
    <source>
        <dbReference type="EMBL" id="MQT88047.1"/>
    </source>
</evidence>
<protein>
    <submittedName>
        <fullName evidence="1">Uncharacterized protein</fullName>
    </submittedName>
</protein>
<proteinExistence type="predicted"/>